<organism evidence="2 3">
    <name type="scientific">Miscanthus lutarioriparius</name>
    <dbReference type="NCBI Taxonomy" id="422564"/>
    <lineage>
        <taxon>Eukaryota</taxon>
        <taxon>Viridiplantae</taxon>
        <taxon>Streptophyta</taxon>
        <taxon>Embryophyta</taxon>
        <taxon>Tracheophyta</taxon>
        <taxon>Spermatophyta</taxon>
        <taxon>Magnoliopsida</taxon>
        <taxon>Liliopsida</taxon>
        <taxon>Poales</taxon>
        <taxon>Poaceae</taxon>
        <taxon>PACMAD clade</taxon>
        <taxon>Panicoideae</taxon>
        <taxon>Andropogonodae</taxon>
        <taxon>Andropogoneae</taxon>
        <taxon>Saccharinae</taxon>
        <taxon>Miscanthus</taxon>
    </lineage>
</organism>
<proteinExistence type="predicted"/>
<evidence type="ECO:0000313" key="3">
    <source>
        <dbReference type="Proteomes" id="UP000604825"/>
    </source>
</evidence>
<dbReference type="Proteomes" id="UP000604825">
    <property type="component" value="Unassembled WGS sequence"/>
</dbReference>
<feature type="region of interest" description="Disordered" evidence="1">
    <location>
        <begin position="60"/>
        <end position="89"/>
    </location>
</feature>
<dbReference type="AlphaFoldDB" id="A0A811R8B5"/>
<accession>A0A811R8B5</accession>
<evidence type="ECO:0000256" key="1">
    <source>
        <dbReference type="SAM" id="MobiDB-lite"/>
    </source>
</evidence>
<gene>
    <name evidence="2" type="ORF">NCGR_LOCUS49591</name>
</gene>
<evidence type="ECO:0000313" key="2">
    <source>
        <dbReference type="EMBL" id="CAD6266286.1"/>
    </source>
</evidence>
<sequence>MCARLCSLAGCRGCSPASPRPPTVACPRPPAAAVARSQVGRRALARRLPRLPARVAALARRPSRPRALAHRPDAACPRQPDAASAGPPCSRELARRLPRLIARVAALARRARSPVTAAARPRLRARFPAARQRRCAGPPDAACPRPPDDDARDYAHGGWRPAEAHLPSALGVRDTAVRQRPGSSMMTGAITRPSMVRWRLAEAPQLCGRRPCMLLHGEHELTPGG</sequence>
<keyword evidence="3" id="KW-1185">Reference proteome</keyword>
<reference evidence="2" key="1">
    <citation type="submission" date="2020-10" db="EMBL/GenBank/DDBJ databases">
        <authorList>
            <person name="Han B."/>
            <person name="Lu T."/>
            <person name="Zhao Q."/>
            <person name="Huang X."/>
            <person name="Zhao Y."/>
        </authorList>
    </citation>
    <scope>NUCLEOTIDE SEQUENCE</scope>
</reference>
<comment type="caution">
    <text evidence="2">The sequence shown here is derived from an EMBL/GenBank/DDBJ whole genome shotgun (WGS) entry which is preliminary data.</text>
</comment>
<name>A0A811R8B5_9POAL</name>
<protein>
    <submittedName>
        <fullName evidence="2">Uncharacterized protein</fullName>
    </submittedName>
</protein>
<dbReference type="EMBL" id="CAJGYO010000013">
    <property type="protein sequence ID" value="CAD6266286.1"/>
    <property type="molecule type" value="Genomic_DNA"/>
</dbReference>